<evidence type="ECO:0008006" key="3">
    <source>
        <dbReference type="Google" id="ProtNLM"/>
    </source>
</evidence>
<name>A0ABN8JG68_9HYPH</name>
<keyword evidence="2" id="KW-1185">Reference proteome</keyword>
<comment type="caution">
    <text evidence="1">The sequence shown here is derived from an EMBL/GenBank/DDBJ whole genome shotgun (WGS) entry which is preliminary data.</text>
</comment>
<dbReference type="EMBL" id="CAKXZT010000057">
    <property type="protein sequence ID" value="CAH2396836.1"/>
    <property type="molecule type" value="Genomic_DNA"/>
</dbReference>
<protein>
    <recommendedName>
        <fullName evidence="3">PIN domain-containing protein</fullName>
    </recommendedName>
</protein>
<reference evidence="1 2" key="1">
    <citation type="submission" date="2022-03" db="EMBL/GenBank/DDBJ databases">
        <authorList>
            <person name="Brunel B."/>
        </authorList>
    </citation>
    <scope>NUCLEOTIDE SEQUENCE [LARGE SCALE GENOMIC DNA]</scope>
    <source>
        <strain evidence="1">STM5069sample</strain>
    </source>
</reference>
<proteinExistence type="predicted"/>
<dbReference type="Proteomes" id="UP001153050">
    <property type="component" value="Unassembled WGS sequence"/>
</dbReference>
<gene>
    <name evidence="1" type="ORF">MES5069_150047</name>
</gene>
<organism evidence="1 2">
    <name type="scientific">Mesorhizobium escarrei</name>
    <dbReference type="NCBI Taxonomy" id="666018"/>
    <lineage>
        <taxon>Bacteria</taxon>
        <taxon>Pseudomonadati</taxon>
        <taxon>Pseudomonadota</taxon>
        <taxon>Alphaproteobacteria</taxon>
        <taxon>Hyphomicrobiales</taxon>
        <taxon>Phyllobacteriaceae</taxon>
        <taxon>Mesorhizobium</taxon>
    </lineage>
</organism>
<sequence>MTAECCLDTNMLVFAAIGHDSKRAEYGATIAAAARLGVNALYTQKLNYGQAYGAVVAINPFRTH</sequence>
<evidence type="ECO:0000313" key="2">
    <source>
        <dbReference type="Proteomes" id="UP001153050"/>
    </source>
</evidence>
<dbReference type="RefSeq" id="WP_254017008.1">
    <property type="nucleotide sequence ID" value="NZ_CAKXZT010000057.1"/>
</dbReference>
<evidence type="ECO:0000313" key="1">
    <source>
        <dbReference type="EMBL" id="CAH2396836.1"/>
    </source>
</evidence>
<accession>A0ABN8JG68</accession>